<evidence type="ECO:0000256" key="8">
    <source>
        <dbReference type="ARBA" id="ARBA00025323"/>
    </source>
</evidence>
<dbReference type="CDD" id="cd06261">
    <property type="entry name" value="TM_PBP2"/>
    <property type="match status" value="1"/>
</dbReference>
<keyword evidence="6" id="KW-0764">Sulfate transport</keyword>
<feature type="domain" description="ABC transmembrane type-1" evidence="10">
    <location>
        <begin position="53"/>
        <end position="260"/>
    </location>
</feature>
<keyword evidence="3 9" id="KW-0813">Transport</keyword>
<evidence type="ECO:0000256" key="4">
    <source>
        <dbReference type="ARBA" id="ARBA00022692"/>
    </source>
</evidence>
<reference evidence="11 12" key="1">
    <citation type="submission" date="2019-04" db="EMBL/GenBank/DDBJ databases">
        <title>Corynebacterium endometrii sp. nov., isolated from the uterus of a cow with endometritis.</title>
        <authorList>
            <person name="Ballas P."/>
            <person name="Ruckert C."/>
            <person name="Wagener K."/>
            <person name="Drillich M."/>
            <person name="Kaempfer P."/>
            <person name="Busse H.-J."/>
            <person name="Ehling-Schulz M."/>
        </authorList>
    </citation>
    <scope>NUCLEOTIDE SEQUENCE [LARGE SCALE GENOMIC DNA]</scope>
    <source>
        <strain evidence="11 12">LMM-1653</strain>
    </source>
</reference>
<feature type="transmembrane region" description="Helical" evidence="9">
    <location>
        <begin position="240"/>
        <end position="264"/>
    </location>
</feature>
<evidence type="ECO:0000313" key="11">
    <source>
        <dbReference type="EMBL" id="QCB27966.1"/>
    </source>
</evidence>
<evidence type="ECO:0000313" key="12">
    <source>
        <dbReference type="Proteomes" id="UP000296352"/>
    </source>
</evidence>
<dbReference type="GO" id="GO:0015419">
    <property type="term" value="F:ABC-type sulfate transporter activity"/>
    <property type="evidence" value="ECO:0007669"/>
    <property type="project" value="InterPro"/>
</dbReference>
<keyword evidence="7 9" id="KW-0472">Membrane</keyword>
<keyword evidence="5 9" id="KW-1133">Transmembrane helix</keyword>
<evidence type="ECO:0000256" key="9">
    <source>
        <dbReference type="RuleBase" id="RU363032"/>
    </source>
</evidence>
<evidence type="ECO:0000256" key="5">
    <source>
        <dbReference type="ARBA" id="ARBA00022989"/>
    </source>
</evidence>
<dbReference type="PANTHER" id="PTHR30406:SF8">
    <property type="entry name" value="SULFATE TRANSPORT SYSTEM PERMEASE PROTEIN CYST"/>
    <property type="match status" value="1"/>
</dbReference>
<dbReference type="PANTHER" id="PTHR30406">
    <property type="entry name" value="SULFATE TRANSPORT SYSTEM PERMEASE PROTEIN"/>
    <property type="match status" value="1"/>
</dbReference>
<comment type="subcellular location">
    <subcellularLocation>
        <location evidence="9">Cell membrane</location>
        <topology evidence="9">Multi-pass membrane protein</topology>
    </subcellularLocation>
    <subcellularLocation>
        <location evidence="1">Membrane</location>
        <topology evidence="1">Multi-pass membrane protein</topology>
    </subcellularLocation>
</comment>
<feature type="transmembrane region" description="Helical" evidence="9">
    <location>
        <begin position="136"/>
        <end position="159"/>
    </location>
</feature>
<dbReference type="SUPFAM" id="SSF161098">
    <property type="entry name" value="MetI-like"/>
    <property type="match status" value="1"/>
</dbReference>
<dbReference type="PROSITE" id="PS50928">
    <property type="entry name" value="ABC_TM1"/>
    <property type="match status" value="1"/>
</dbReference>
<keyword evidence="4 9" id="KW-0812">Transmembrane</keyword>
<feature type="transmembrane region" description="Helical" evidence="9">
    <location>
        <begin position="90"/>
        <end position="116"/>
    </location>
</feature>
<sequence length="268" mass="27015">MSRGAKNYSTPTGSGGLVAAALAFILSPLIAFVAAVPWGGLGTVLGQEAWAALGLSAGTSALSTGLCVLFGLPVALWLRQVGLRRPVLAGAVNLAVLIPLVLSPVLTGLSLTLLWGRTGVVGGALDALGLPVAFSPAAVVIVQVFVSLPFFVAAVGAALRAVDREWEEAAALDGATRSQTLRYVVIPAAAPGIITGAVLSFARALSEYGATLTFAGNIAGKTQTIPLLVALGLGANDMDAALGAAVLLLGLYVLVIAVIVAIWLSRKD</sequence>
<organism evidence="11 12">
    <name type="scientific">Corynebacterium endometrii</name>
    <dbReference type="NCBI Taxonomy" id="2488819"/>
    <lineage>
        <taxon>Bacteria</taxon>
        <taxon>Bacillati</taxon>
        <taxon>Actinomycetota</taxon>
        <taxon>Actinomycetes</taxon>
        <taxon>Mycobacteriales</taxon>
        <taxon>Corynebacteriaceae</taxon>
        <taxon>Corynebacterium</taxon>
    </lineage>
</organism>
<evidence type="ECO:0000259" key="10">
    <source>
        <dbReference type="PROSITE" id="PS50928"/>
    </source>
</evidence>
<dbReference type="EMBL" id="CP039247">
    <property type="protein sequence ID" value="QCB27966.1"/>
    <property type="molecule type" value="Genomic_DNA"/>
</dbReference>
<dbReference type="InterPro" id="IPR000515">
    <property type="entry name" value="MetI-like"/>
</dbReference>
<comment type="function">
    <text evidence="8">Part of the ABC transporter complex CysAWTP (TC 3.A.1.6.1) involved in sulfate/thiosulfate import. Probably responsible for the translocation of the substrate across the membrane.</text>
</comment>
<evidence type="ECO:0000256" key="1">
    <source>
        <dbReference type="ARBA" id="ARBA00004141"/>
    </source>
</evidence>
<name>A0A4P7QG78_9CORY</name>
<accession>A0A4P7QG78</accession>
<dbReference type="Pfam" id="PF00528">
    <property type="entry name" value="BPD_transp_1"/>
    <property type="match status" value="1"/>
</dbReference>
<gene>
    <name evidence="11" type="primary">cysW</name>
    <name evidence="11" type="ORF">CENDO_03360</name>
</gene>
<dbReference type="AlphaFoldDB" id="A0A4P7QG78"/>
<comment type="subunit">
    <text evidence="2">The complex is composed of two ATP-binding proteins (CysA), two transmembrane proteins (CysT and CysW) and a solute-binding protein (CysP).</text>
</comment>
<evidence type="ECO:0000256" key="2">
    <source>
        <dbReference type="ARBA" id="ARBA00011779"/>
    </source>
</evidence>
<dbReference type="Gene3D" id="1.10.3720.10">
    <property type="entry name" value="MetI-like"/>
    <property type="match status" value="1"/>
</dbReference>
<protein>
    <submittedName>
        <fullName evidence="11">Sulfate transport system permease protein CysW</fullName>
    </submittedName>
</protein>
<dbReference type="RefSeq" id="WP_246014361.1">
    <property type="nucleotide sequence ID" value="NZ_CP039247.1"/>
</dbReference>
<evidence type="ECO:0000256" key="6">
    <source>
        <dbReference type="ARBA" id="ARBA00023032"/>
    </source>
</evidence>
<evidence type="ECO:0000256" key="3">
    <source>
        <dbReference type="ARBA" id="ARBA00022448"/>
    </source>
</evidence>
<feature type="transmembrane region" description="Helical" evidence="9">
    <location>
        <begin position="12"/>
        <end position="38"/>
    </location>
</feature>
<keyword evidence="12" id="KW-1185">Reference proteome</keyword>
<feature type="transmembrane region" description="Helical" evidence="9">
    <location>
        <begin position="50"/>
        <end position="78"/>
    </location>
</feature>
<dbReference type="InterPro" id="IPR035906">
    <property type="entry name" value="MetI-like_sf"/>
</dbReference>
<comment type="similarity">
    <text evidence="9">Belongs to the binding-protein-dependent transport system permease family.</text>
</comment>
<evidence type="ECO:0000256" key="7">
    <source>
        <dbReference type="ARBA" id="ARBA00023136"/>
    </source>
</evidence>
<proteinExistence type="inferred from homology"/>
<dbReference type="InterPro" id="IPR005667">
    <property type="entry name" value="Sulph_transpt2"/>
</dbReference>
<dbReference type="GO" id="GO:0005886">
    <property type="term" value="C:plasma membrane"/>
    <property type="evidence" value="ECO:0007669"/>
    <property type="project" value="UniProtKB-SubCell"/>
</dbReference>
<dbReference type="KEGG" id="cee:CENDO_03360"/>
<dbReference type="Proteomes" id="UP000296352">
    <property type="component" value="Chromosome"/>
</dbReference>
<feature type="transmembrane region" description="Helical" evidence="9">
    <location>
        <begin position="180"/>
        <end position="202"/>
    </location>
</feature>